<dbReference type="InterPro" id="IPR005181">
    <property type="entry name" value="SASA"/>
</dbReference>
<dbReference type="Pfam" id="PF03629">
    <property type="entry name" value="SASA"/>
    <property type="match status" value="2"/>
</dbReference>
<dbReference type="PANTHER" id="PTHR22901">
    <property type="entry name" value="SIALATE O-ACETYLESTERASE"/>
    <property type="match status" value="1"/>
</dbReference>
<evidence type="ECO:0000256" key="1">
    <source>
        <dbReference type="ARBA" id="ARBA00022801"/>
    </source>
</evidence>
<dbReference type="InterPro" id="IPR036514">
    <property type="entry name" value="SGNH_hydro_sf"/>
</dbReference>
<feature type="domain" description="Sialate O-acetylesterase" evidence="3">
    <location>
        <begin position="422"/>
        <end position="516"/>
    </location>
</feature>
<dbReference type="SUPFAM" id="SSF49785">
    <property type="entry name" value="Galactose-binding domain-like"/>
    <property type="match status" value="1"/>
</dbReference>
<feature type="chain" id="PRO_5046951110" evidence="2">
    <location>
        <begin position="20"/>
        <end position="655"/>
    </location>
</feature>
<dbReference type="Proteomes" id="UP001596958">
    <property type="component" value="Unassembled WGS sequence"/>
</dbReference>
<keyword evidence="1" id="KW-0378">Hydrolase</keyword>
<name>A0ABW2YUZ6_9SPHI</name>
<dbReference type="PANTHER" id="PTHR22901:SF0">
    <property type="entry name" value="SIALATE O-ACETYLESTERASE"/>
    <property type="match status" value="1"/>
</dbReference>
<dbReference type="Gene3D" id="2.60.120.260">
    <property type="entry name" value="Galactose-binding domain-like"/>
    <property type="match status" value="1"/>
</dbReference>
<dbReference type="EMBL" id="JBHTHU010000005">
    <property type="protein sequence ID" value="MFD0750182.1"/>
    <property type="molecule type" value="Genomic_DNA"/>
</dbReference>
<protein>
    <submittedName>
        <fullName evidence="4">Sialate O-acetylesterase</fullName>
    </submittedName>
</protein>
<feature type="domain" description="Sialate O-acetylesterase" evidence="3">
    <location>
        <begin position="109"/>
        <end position="223"/>
    </location>
</feature>
<reference evidence="5" key="1">
    <citation type="journal article" date="2019" name="Int. J. Syst. Evol. Microbiol.">
        <title>The Global Catalogue of Microorganisms (GCM) 10K type strain sequencing project: providing services to taxonomists for standard genome sequencing and annotation.</title>
        <authorList>
            <consortium name="The Broad Institute Genomics Platform"/>
            <consortium name="The Broad Institute Genome Sequencing Center for Infectious Disease"/>
            <person name="Wu L."/>
            <person name="Ma J."/>
        </authorList>
    </citation>
    <scope>NUCLEOTIDE SEQUENCE [LARGE SCALE GENOMIC DNA]</scope>
    <source>
        <strain evidence="5">CCUG 63418</strain>
    </source>
</reference>
<sequence length="655" mass="72350">MKFLFRTLCVIVVFTSSFALSQKVYADIRLPKLISDGMILQRDKPLKIWGWAAPGEKVTVNFIKKNYSTVTGADGKWLVTLKPIPAGGPYNMTLTGNNKLEIADILLGDVWFCSGQSNMEMGMGDVSEKYEKTIAQSQNTQIRQFLVPKNTNDATKIHDDLTGGKWTPATGANVNRFSASAYFFALSIFEKEHVAIGIINASWGGTPIESWISADGYKTFPEIAKQVARLSDTAYINRMNRNNAENSRLQAPRTDRKYDDGLTDSPKWYEATYVPMGWKDIMVPGFWNGQGLNNFSGVVWYRKEINISASAASQTAKLYFGRINDNDEVYINGQLAGRTNGQYANRMYTLKSGLLVPGKNIIVARLSNNANIQGGFVPDKPYYITAGADTIQLAGKWQYRVGQAFPPQKPGLEGYSAANQPTLLYNTMVAPVANYAIKGALWYQGESNTNKAKEYERLLPELISNWRTTWQDPKLPFITAQLPNYQEATYLPAESGWAELREAQRKSLSIPNTGLTVLIDVGEWGDIHPRNKKDVGERLALTAERVAYGNTKLVTSGPTLQSAKKDGSKVVLSFGDTGSGLIAKGDGKLRHFAVAGADKKFVWATAQISGNQVIVSAENVIDPVYVRYGWANNPDRANLYNKEGLPASPFEAAVN</sequence>
<feature type="signal peptide" evidence="2">
    <location>
        <begin position="1"/>
        <end position="19"/>
    </location>
</feature>
<dbReference type="InterPro" id="IPR008979">
    <property type="entry name" value="Galactose-bd-like_sf"/>
</dbReference>
<dbReference type="RefSeq" id="WP_377099216.1">
    <property type="nucleotide sequence ID" value="NZ_JBHTHU010000005.1"/>
</dbReference>
<evidence type="ECO:0000256" key="2">
    <source>
        <dbReference type="SAM" id="SignalP"/>
    </source>
</evidence>
<evidence type="ECO:0000259" key="3">
    <source>
        <dbReference type="Pfam" id="PF03629"/>
    </source>
</evidence>
<keyword evidence="2" id="KW-0732">Signal</keyword>
<evidence type="ECO:0000313" key="4">
    <source>
        <dbReference type="EMBL" id="MFD0750182.1"/>
    </source>
</evidence>
<organism evidence="4 5">
    <name type="scientific">Mucilaginibacter calamicampi</name>
    <dbReference type="NCBI Taxonomy" id="1302352"/>
    <lineage>
        <taxon>Bacteria</taxon>
        <taxon>Pseudomonadati</taxon>
        <taxon>Bacteroidota</taxon>
        <taxon>Sphingobacteriia</taxon>
        <taxon>Sphingobacteriales</taxon>
        <taxon>Sphingobacteriaceae</taxon>
        <taxon>Mucilaginibacter</taxon>
    </lineage>
</organism>
<comment type="caution">
    <text evidence="4">The sequence shown here is derived from an EMBL/GenBank/DDBJ whole genome shotgun (WGS) entry which is preliminary data.</text>
</comment>
<dbReference type="Gene3D" id="3.40.50.1110">
    <property type="entry name" value="SGNH hydrolase"/>
    <property type="match status" value="1"/>
</dbReference>
<dbReference type="SUPFAM" id="SSF52266">
    <property type="entry name" value="SGNH hydrolase"/>
    <property type="match status" value="1"/>
</dbReference>
<gene>
    <name evidence="4" type="ORF">ACFQZS_08525</name>
</gene>
<evidence type="ECO:0000313" key="5">
    <source>
        <dbReference type="Proteomes" id="UP001596958"/>
    </source>
</evidence>
<proteinExistence type="predicted"/>
<accession>A0ABW2YUZ6</accession>
<dbReference type="InterPro" id="IPR039329">
    <property type="entry name" value="SIAE"/>
</dbReference>
<keyword evidence="5" id="KW-1185">Reference proteome</keyword>